<proteinExistence type="predicted"/>
<accession>A0A4U6W6P4</accession>
<dbReference type="AlphaFoldDB" id="A0A4U6W6P4"/>
<gene>
    <name evidence="1" type="ORF">SEVIR_1G078042v2</name>
</gene>
<dbReference type="Proteomes" id="UP000298652">
    <property type="component" value="Chromosome 1"/>
</dbReference>
<keyword evidence="2" id="KW-1185">Reference proteome</keyword>
<reference evidence="1" key="1">
    <citation type="submission" date="2019-03" db="EMBL/GenBank/DDBJ databases">
        <title>WGS assembly of Setaria viridis.</title>
        <authorList>
            <person name="Huang P."/>
            <person name="Jenkins J."/>
            <person name="Grimwood J."/>
            <person name="Barry K."/>
            <person name="Healey A."/>
            <person name="Mamidi S."/>
            <person name="Sreedasyam A."/>
            <person name="Shu S."/>
            <person name="Feldman M."/>
            <person name="Wu J."/>
            <person name="Yu Y."/>
            <person name="Chen C."/>
            <person name="Johnson J."/>
            <person name="Rokhsar D."/>
            <person name="Baxter I."/>
            <person name="Schmutz J."/>
            <person name="Brutnell T."/>
            <person name="Kellogg E."/>
        </authorList>
    </citation>
    <scope>NUCLEOTIDE SEQUENCE [LARGE SCALE GENOMIC DNA]</scope>
</reference>
<evidence type="ECO:0000313" key="1">
    <source>
        <dbReference type="EMBL" id="TKW37882.1"/>
    </source>
</evidence>
<dbReference type="EMBL" id="CM016552">
    <property type="protein sequence ID" value="TKW37882.1"/>
    <property type="molecule type" value="Genomic_DNA"/>
</dbReference>
<name>A0A4U6W6P4_SETVI</name>
<organism evidence="1 2">
    <name type="scientific">Setaria viridis</name>
    <name type="common">Green bristlegrass</name>
    <name type="synonym">Setaria italica subsp. viridis</name>
    <dbReference type="NCBI Taxonomy" id="4556"/>
    <lineage>
        <taxon>Eukaryota</taxon>
        <taxon>Viridiplantae</taxon>
        <taxon>Streptophyta</taxon>
        <taxon>Embryophyta</taxon>
        <taxon>Tracheophyta</taxon>
        <taxon>Spermatophyta</taxon>
        <taxon>Magnoliopsida</taxon>
        <taxon>Liliopsida</taxon>
        <taxon>Poales</taxon>
        <taxon>Poaceae</taxon>
        <taxon>PACMAD clade</taxon>
        <taxon>Panicoideae</taxon>
        <taxon>Panicodae</taxon>
        <taxon>Paniceae</taxon>
        <taxon>Cenchrinae</taxon>
        <taxon>Setaria</taxon>
    </lineage>
</organism>
<sequence>MLQAKVLVGVIAGGDDSGVIGCRFSCWESHF</sequence>
<evidence type="ECO:0000313" key="2">
    <source>
        <dbReference type="Proteomes" id="UP000298652"/>
    </source>
</evidence>
<dbReference type="Gramene" id="TKW37882">
    <property type="protein sequence ID" value="TKW37882"/>
    <property type="gene ID" value="SEVIR_1G078042v2"/>
</dbReference>
<protein>
    <submittedName>
        <fullName evidence="1">Uncharacterized protein</fullName>
    </submittedName>
</protein>